<evidence type="ECO:0000259" key="15">
    <source>
        <dbReference type="PROSITE" id="PS51352"/>
    </source>
</evidence>
<feature type="compositionally biased region" description="Polar residues" evidence="12">
    <location>
        <begin position="195"/>
        <end position="216"/>
    </location>
</feature>
<keyword evidence="7" id="KW-0249">Electron transport</keyword>
<evidence type="ECO:0000256" key="5">
    <source>
        <dbReference type="ARBA" id="ARBA00022729"/>
    </source>
</evidence>
<protein>
    <submittedName>
        <fullName evidence="16">Thioredoxin-like protein</fullName>
    </submittedName>
</protein>
<keyword evidence="17" id="KW-1185">Reference proteome</keyword>
<feature type="domain" description="Thioredoxin" evidence="15">
    <location>
        <begin position="13"/>
        <end position="127"/>
    </location>
</feature>
<evidence type="ECO:0000256" key="1">
    <source>
        <dbReference type="ARBA" id="ARBA00004115"/>
    </source>
</evidence>
<keyword evidence="9 13" id="KW-0472">Membrane</keyword>
<dbReference type="GO" id="GO:0005789">
    <property type="term" value="C:endoplasmic reticulum membrane"/>
    <property type="evidence" value="ECO:0007669"/>
    <property type="project" value="UniProtKB-SubCell"/>
</dbReference>
<dbReference type="InterPro" id="IPR017937">
    <property type="entry name" value="Thioredoxin_CS"/>
</dbReference>
<evidence type="ECO:0000256" key="6">
    <source>
        <dbReference type="ARBA" id="ARBA00022824"/>
    </source>
</evidence>
<dbReference type="STRING" id="90262.A0A1X2IZL9"/>
<evidence type="ECO:0000256" key="12">
    <source>
        <dbReference type="SAM" id="MobiDB-lite"/>
    </source>
</evidence>
<dbReference type="PROSITE" id="PS00194">
    <property type="entry name" value="THIOREDOXIN_1"/>
    <property type="match status" value="1"/>
</dbReference>
<feature type="region of interest" description="Disordered" evidence="12">
    <location>
        <begin position="192"/>
        <end position="225"/>
    </location>
</feature>
<dbReference type="PANTHER" id="PTHR46107:SF3">
    <property type="entry name" value="THIOREDOXIN DOMAIN-CONTAINING PROTEIN"/>
    <property type="match status" value="1"/>
</dbReference>
<evidence type="ECO:0000313" key="16">
    <source>
        <dbReference type="EMBL" id="ORZ24735.1"/>
    </source>
</evidence>
<dbReference type="CDD" id="cd02961">
    <property type="entry name" value="PDI_a_family"/>
    <property type="match status" value="1"/>
</dbReference>
<dbReference type="InterPro" id="IPR052454">
    <property type="entry name" value="TMX_domain-containing"/>
</dbReference>
<dbReference type="PANTHER" id="PTHR46107">
    <property type="entry name" value="DUMPY: SHORTER THAN WILD-TYPE"/>
    <property type="match status" value="1"/>
</dbReference>
<evidence type="ECO:0000256" key="14">
    <source>
        <dbReference type="SAM" id="SignalP"/>
    </source>
</evidence>
<dbReference type="InterPro" id="IPR036249">
    <property type="entry name" value="Thioredoxin-like_sf"/>
</dbReference>
<feature type="chain" id="PRO_5012100680" evidence="14">
    <location>
        <begin position="20"/>
        <end position="225"/>
    </location>
</feature>
<sequence>MKQFSFFLIVLAFVFGCCAQVVEVTDTNFDQLVKKSDQWVLEFYADWCGYCTQFAPKFDQAEEMLRSSSYNPIYFGKINIDENPALAARFFVSRLPTLFHIDQRQVRTLPMPRDVNVLVESLKNQEWSSISPIGGWRSPFGIFGRLVGLTGYFVKKLSTVSPWLVIGLLSGLLVCSLGLTTYFAGRPSSLDIDQDSSAPTVDRSSSTALNKKSPTTQKRRSKRID</sequence>
<feature type="transmembrane region" description="Helical" evidence="13">
    <location>
        <begin position="163"/>
        <end position="184"/>
    </location>
</feature>
<evidence type="ECO:0000256" key="2">
    <source>
        <dbReference type="ARBA" id="ARBA00022448"/>
    </source>
</evidence>
<keyword evidence="6" id="KW-0256">Endoplasmic reticulum</keyword>
<dbReference type="Proteomes" id="UP000193560">
    <property type="component" value="Unassembled WGS sequence"/>
</dbReference>
<dbReference type="Gene3D" id="3.40.30.10">
    <property type="entry name" value="Glutaredoxin"/>
    <property type="match status" value="1"/>
</dbReference>
<evidence type="ECO:0000256" key="8">
    <source>
        <dbReference type="ARBA" id="ARBA00022989"/>
    </source>
</evidence>
<keyword evidence="4 13" id="KW-0812">Transmembrane</keyword>
<dbReference type="EMBL" id="MCGE01000002">
    <property type="protein sequence ID" value="ORZ24735.1"/>
    <property type="molecule type" value="Genomic_DNA"/>
</dbReference>
<dbReference type="SUPFAM" id="SSF52833">
    <property type="entry name" value="Thioredoxin-like"/>
    <property type="match status" value="1"/>
</dbReference>
<comment type="subcellular location">
    <subcellularLocation>
        <location evidence="1">Endoplasmic reticulum membrane</location>
        <topology evidence="1">Single-pass type I membrane protein</topology>
    </subcellularLocation>
</comment>
<comment type="caution">
    <text evidence="16">The sequence shown here is derived from an EMBL/GenBank/DDBJ whole genome shotgun (WGS) entry which is preliminary data.</text>
</comment>
<dbReference type="Pfam" id="PF00085">
    <property type="entry name" value="Thioredoxin"/>
    <property type="match status" value="1"/>
</dbReference>
<evidence type="ECO:0000256" key="4">
    <source>
        <dbReference type="ARBA" id="ARBA00022692"/>
    </source>
</evidence>
<evidence type="ECO:0000256" key="13">
    <source>
        <dbReference type="SAM" id="Phobius"/>
    </source>
</evidence>
<evidence type="ECO:0000313" key="17">
    <source>
        <dbReference type="Proteomes" id="UP000193560"/>
    </source>
</evidence>
<keyword evidence="11" id="KW-0676">Redox-active center</keyword>
<evidence type="ECO:0000256" key="9">
    <source>
        <dbReference type="ARBA" id="ARBA00023136"/>
    </source>
</evidence>
<dbReference type="AlphaFoldDB" id="A0A1X2IZL9"/>
<organism evidence="16 17">
    <name type="scientific">Absidia repens</name>
    <dbReference type="NCBI Taxonomy" id="90262"/>
    <lineage>
        <taxon>Eukaryota</taxon>
        <taxon>Fungi</taxon>
        <taxon>Fungi incertae sedis</taxon>
        <taxon>Mucoromycota</taxon>
        <taxon>Mucoromycotina</taxon>
        <taxon>Mucoromycetes</taxon>
        <taxon>Mucorales</taxon>
        <taxon>Cunninghamellaceae</taxon>
        <taxon>Absidia</taxon>
    </lineage>
</organism>
<keyword evidence="10" id="KW-1015">Disulfide bond</keyword>
<dbReference type="InterPro" id="IPR013766">
    <property type="entry name" value="Thioredoxin_domain"/>
</dbReference>
<dbReference type="OrthoDB" id="2121326at2759"/>
<evidence type="ECO:0000256" key="11">
    <source>
        <dbReference type="ARBA" id="ARBA00023284"/>
    </source>
</evidence>
<evidence type="ECO:0000256" key="7">
    <source>
        <dbReference type="ARBA" id="ARBA00022982"/>
    </source>
</evidence>
<keyword evidence="2" id="KW-0813">Transport</keyword>
<feature type="signal peptide" evidence="14">
    <location>
        <begin position="1"/>
        <end position="19"/>
    </location>
</feature>
<evidence type="ECO:0000256" key="10">
    <source>
        <dbReference type="ARBA" id="ARBA00023157"/>
    </source>
</evidence>
<reference evidence="16 17" key="1">
    <citation type="submission" date="2016-07" db="EMBL/GenBank/DDBJ databases">
        <title>Pervasive Adenine N6-methylation of Active Genes in Fungi.</title>
        <authorList>
            <consortium name="DOE Joint Genome Institute"/>
            <person name="Mondo S.J."/>
            <person name="Dannebaum R.O."/>
            <person name="Kuo R.C."/>
            <person name="Labutti K."/>
            <person name="Haridas S."/>
            <person name="Kuo A."/>
            <person name="Salamov A."/>
            <person name="Ahrendt S.R."/>
            <person name="Lipzen A."/>
            <person name="Sullivan W."/>
            <person name="Andreopoulos W.B."/>
            <person name="Clum A."/>
            <person name="Lindquist E."/>
            <person name="Daum C."/>
            <person name="Ramamoorthy G.K."/>
            <person name="Gryganskyi A."/>
            <person name="Culley D."/>
            <person name="Magnuson J.K."/>
            <person name="James T.Y."/>
            <person name="O'Malley M.A."/>
            <person name="Stajich J.E."/>
            <person name="Spatafora J.W."/>
            <person name="Visel A."/>
            <person name="Grigoriev I.V."/>
        </authorList>
    </citation>
    <scope>NUCLEOTIDE SEQUENCE [LARGE SCALE GENOMIC DNA]</scope>
    <source>
        <strain evidence="16 17">NRRL 1336</strain>
    </source>
</reference>
<keyword evidence="3" id="KW-0597">Phosphoprotein</keyword>
<dbReference type="PROSITE" id="PS51257">
    <property type="entry name" value="PROKAR_LIPOPROTEIN"/>
    <property type="match status" value="1"/>
</dbReference>
<proteinExistence type="predicted"/>
<keyword evidence="8 13" id="KW-1133">Transmembrane helix</keyword>
<dbReference type="GO" id="GO:0015036">
    <property type="term" value="F:disulfide oxidoreductase activity"/>
    <property type="evidence" value="ECO:0007669"/>
    <property type="project" value="TreeGrafter"/>
</dbReference>
<gene>
    <name evidence="16" type="ORF">BCR42DRAFT_403546</name>
</gene>
<dbReference type="PROSITE" id="PS51352">
    <property type="entry name" value="THIOREDOXIN_2"/>
    <property type="match status" value="1"/>
</dbReference>
<accession>A0A1X2IZL9</accession>
<evidence type="ECO:0000256" key="3">
    <source>
        <dbReference type="ARBA" id="ARBA00022553"/>
    </source>
</evidence>
<keyword evidence="5 14" id="KW-0732">Signal</keyword>
<name>A0A1X2IZL9_9FUNG</name>